<protein>
    <submittedName>
        <fullName evidence="2">Uncharacterized protein</fullName>
    </submittedName>
</protein>
<comment type="caution">
    <text evidence="2">The sequence shown here is derived from an EMBL/GenBank/DDBJ whole genome shotgun (WGS) entry which is preliminary data.</text>
</comment>
<dbReference type="AlphaFoldDB" id="A0AAV1SRI3"/>
<feature type="compositionally biased region" description="Basic and acidic residues" evidence="1">
    <location>
        <begin position="46"/>
        <end position="60"/>
    </location>
</feature>
<dbReference type="EMBL" id="CAWUPB010001195">
    <property type="protein sequence ID" value="CAK7355458.1"/>
    <property type="molecule type" value="Genomic_DNA"/>
</dbReference>
<evidence type="ECO:0000313" key="3">
    <source>
        <dbReference type="Proteomes" id="UP001314170"/>
    </source>
</evidence>
<sequence length="69" mass="7813">MEKVGKIPREKVDLIEREKRKTEKRLPSVSFVPASVPCISSSILGNREKEKNQSKDKFGGDEDSGYRFG</sequence>
<name>A0AAV1SRI3_9ROSI</name>
<keyword evidence="3" id="KW-1185">Reference proteome</keyword>
<proteinExistence type="predicted"/>
<reference evidence="2 3" key="1">
    <citation type="submission" date="2024-01" db="EMBL/GenBank/DDBJ databases">
        <authorList>
            <person name="Waweru B."/>
        </authorList>
    </citation>
    <scope>NUCLEOTIDE SEQUENCE [LARGE SCALE GENOMIC DNA]</scope>
</reference>
<evidence type="ECO:0000313" key="2">
    <source>
        <dbReference type="EMBL" id="CAK7355458.1"/>
    </source>
</evidence>
<feature type="region of interest" description="Disordered" evidence="1">
    <location>
        <begin position="43"/>
        <end position="69"/>
    </location>
</feature>
<evidence type="ECO:0000256" key="1">
    <source>
        <dbReference type="SAM" id="MobiDB-lite"/>
    </source>
</evidence>
<dbReference type="Proteomes" id="UP001314170">
    <property type="component" value="Unassembled WGS sequence"/>
</dbReference>
<accession>A0AAV1SRI3</accession>
<organism evidence="2 3">
    <name type="scientific">Dovyalis caffra</name>
    <dbReference type="NCBI Taxonomy" id="77055"/>
    <lineage>
        <taxon>Eukaryota</taxon>
        <taxon>Viridiplantae</taxon>
        <taxon>Streptophyta</taxon>
        <taxon>Embryophyta</taxon>
        <taxon>Tracheophyta</taxon>
        <taxon>Spermatophyta</taxon>
        <taxon>Magnoliopsida</taxon>
        <taxon>eudicotyledons</taxon>
        <taxon>Gunneridae</taxon>
        <taxon>Pentapetalae</taxon>
        <taxon>rosids</taxon>
        <taxon>fabids</taxon>
        <taxon>Malpighiales</taxon>
        <taxon>Salicaceae</taxon>
        <taxon>Flacourtieae</taxon>
        <taxon>Dovyalis</taxon>
    </lineage>
</organism>
<gene>
    <name evidence="2" type="ORF">DCAF_LOCUS25718</name>
</gene>